<dbReference type="AlphaFoldDB" id="A0AAV5BU96"/>
<dbReference type="InterPro" id="IPR050667">
    <property type="entry name" value="PPR-containing_protein"/>
</dbReference>
<dbReference type="Pfam" id="PF01535">
    <property type="entry name" value="PPR"/>
    <property type="match status" value="2"/>
</dbReference>
<dbReference type="Proteomes" id="UP001054889">
    <property type="component" value="Unassembled WGS sequence"/>
</dbReference>
<dbReference type="InterPro" id="IPR002885">
    <property type="entry name" value="PPR_rpt"/>
</dbReference>
<keyword evidence="3" id="KW-0809">Transit peptide</keyword>
<organism evidence="6 7">
    <name type="scientific">Eleusine coracana subsp. coracana</name>
    <dbReference type="NCBI Taxonomy" id="191504"/>
    <lineage>
        <taxon>Eukaryota</taxon>
        <taxon>Viridiplantae</taxon>
        <taxon>Streptophyta</taxon>
        <taxon>Embryophyta</taxon>
        <taxon>Tracheophyta</taxon>
        <taxon>Spermatophyta</taxon>
        <taxon>Magnoliopsida</taxon>
        <taxon>Liliopsida</taxon>
        <taxon>Poales</taxon>
        <taxon>Poaceae</taxon>
        <taxon>PACMAD clade</taxon>
        <taxon>Chloridoideae</taxon>
        <taxon>Cynodonteae</taxon>
        <taxon>Eleusininae</taxon>
        <taxon>Eleusine</taxon>
    </lineage>
</organism>
<evidence type="ECO:0000256" key="3">
    <source>
        <dbReference type="ARBA" id="ARBA00022946"/>
    </source>
</evidence>
<reference evidence="6" key="2">
    <citation type="submission" date="2021-12" db="EMBL/GenBank/DDBJ databases">
        <title>Resequencing data analysis of finger millet.</title>
        <authorList>
            <person name="Hatakeyama M."/>
            <person name="Aluri S."/>
            <person name="Balachadran M.T."/>
            <person name="Sivarajan S.R."/>
            <person name="Poveda L."/>
            <person name="Shimizu-Inatsugi R."/>
            <person name="Schlapbach R."/>
            <person name="Sreeman S.M."/>
            <person name="Shimizu K.K."/>
        </authorList>
    </citation>
    <scope>NUCLEOTIDE SEQUENCE</scope>
</reference>
<feature type="domain" description="Pentatricopeptide repeat-containing protein-mitochondrial" evidence="5">
    <location>
        <begin position="135"/>
        <end position="250"/>
    </location>
</feature>
<proteinExistence type="inferred from homology"/>
<dbReference type="PANTHER" id="PTHR47939:SF13">
    <property type="entry name" value="OS03G0201400 PROTEIN"/>
    <property type="match status" value="1"/>
</dbReference>
<evidence type="ECO:0000313" key="6">
    <source>
        <dbReference type="EMBL" id="GJM89984.1"/>
    </source>
</evidence>
<gene>
    <name evidence="6" type="primary">ga06218</name>
    <name evidence="6" type="ORF">PR202_ga06218</name>
</gene>
<dbReference type="Pfam" id="PF23276">
    <property type="entry name" value="TPR_24"/>
    <property type="match status" value="1"/>
</dbReference>
<evidence type="ECO:0000256" key="1">
    <source>
        <dbReference type="ARBA" id="ARBA00007626"/>
    </source>
</evidence>
<keyword evidence="7" id="KW-1185">Reference proteome</keyword>
<reference evidence="6" key="1">
    <citation type="journal article" date="2018" name="DNA Res.">
        <title>Multiple hybrid de novo genome assembly of finger millet, an orphan allotetraploid crop.</title>
        <authorList>
            <person name="Hatakeyama M."/>
            <person name="Aluri S."/>
            <person name="Balachadran M.T."/>
            <person name="Sivarajan S.R."/>
            <person name="Patrignani A."/>
            <person name="Gruter S."/>
            <person name="Poveda L."/>
            <person name="Shimizu-Inatsugi R."/>
            <person name="Baeten J."/>
            <person name="Francoijs K.J."/>
            <person name="Nataraja K.N."/>
            <person name="Reddy Y.A.N."/>
            <person name="Phadnis S."/>
            <person name="Ravikumar R.L."/>
            <person name="Schlapbach R."/>
            <person name="Sreeman S.M."/>
            <person name="Shimizu K.K."/>
        </authorList>
    </citation>
    <scope>NUCLEOTIDE SEQUENCE</scope>
</reference>
<evidence type="ECO:0000256" key="4">
    <source>
        <dbReference type="PROSITE-ProRule" id="PRU00708"/>
    </source>
</evidence>
<name>A0AAV5BU96_ELECO</name>
<dbReference type="PANTHER" id="PTHR47939">
    <property type="entry name" value="MEMBRANE-ASSOCIATED SALT-INDUCIBLE PROTEIN-LIKE"/>
    <property type="match status" value="1"/>
</dbReference>
<evidence type="ECO:0000256" key="2">
    <source>
        <dbReference type="ARBA" id="ARBA00022737"/>
    </source>
</evidence>
<dbReference type="InterPro" id="IPR057027">
    <property type="entry name" value="TPR_mt"/>
</dbReference>
<evidence type="ECO:0000259" key="5">
    <source>
        <dbReference type="Pfam" id="PF23276"/>
    </source>
</evidence>
<dbReference type="InterPro" id="IPR011990">
    <property type="entry name" value="TPR-like_helical_dom_sf"/>
</dbReference>
<dbReference type="PROSITE" id="PS51375">
    <property type="entry name" value="PPR"/>
    <property type="match status" value="2"/>
</dbReference>
<dbReference type="EMBL" id="BQKI01000003">
    <property type="protein sequence ID" value="GJM89984.1"/>
    <property type="molecule type" value="Genomic_DNA"/>
</dbReference>
<dbReference type="NCBIfam" id="TIGR00756">
    <property type="entry name" value="PPR"/>
    <property type="match status" value="1"/>
</dbReference>
<comment type="caution">
    <text evidence="6">The sequence shown here is derived from an EMBL/GenBank/DDBJ whole genome shotgun (WGS) entry which is preliminary data.</text>
</comment>
<feature type="repeat" description="PPR" evidence="4">
    <location>
        <begin position="123"/>
        <end position="157"/>
    </location>
</feature>
<dbReference type="Gene3D" id="1.25.40.10">
    <property type="entry name" value="Tetratricopeptide repeat domain"/>
    <property type="match status" value="2"/>
</dbReference>
<evidence type="ECO:0000313" key="7">
    <source>
        <dbReference type="Proteomes" id="UP001054889"/>
    </source>
</evidence>
<protein>
    <recommendedName>
        <fullName evidence="5">Pentatricopeptide repeat-containing protein-mitochondrial domain-containing protein</fullName>
    </recommendedName>
</protein>
<sequence length="375" mass="41109">MAERRLTPKGQVCFLEAGEDAVQSWGLGWGVGGAQEERAIQTCFGGSETVWSVDGRPLCRCGKSDAAVEVLDELMEKGMLLSPKSPVLEASAYNPVIEYLCNNGSTNKAETFFRQLMKKGVDDKAAFNSLIRGHAKEGVPVAAQEILAIMTRRGVPTDAESHALLVDSFLKKNESADAKRALDSMMEQGHLPSPVLFKSVMVSLFSDGRVQTASRVMKSMIEKGVTENMDIAHKVLEALFVRGHVEEAIGRVNLMVENGCMPDLDKLLVGLCENHRVMEAQKLADFALDRDFDVCFSTYDRVLEALYTEEKTLPAYSMLCKIKNKGGVVDQKGCDALMESLKSEGYSKQADILSRILMENAPSTPKRGKRVTMGA</sequence>
<keyword evidence="2" id="KW-0677">Repeat</keyword>
<comment type="similarity">
    <text evidence="1">Belongs to the PPR family. P subfamily.</text>
</comment>
<feature type="repeat" description="PPR" evidence="4">
    <location>
        <begin position="158"/>
        <end position="192"/>
    </location>
</feature>
<accession>A0AAV5BU96</accession>